<feature type="non-terminal residue" evidence="1">
    <location>
        <position position="1"/>
    </location>
</feature>
<reference evidence="1 2" key="1">
    <citation type="journal article" date="2021" name="Hortic Res">
        <title>The domestication of Cucurbita argyrosperma as revealed by the genome of its wild relative.</title>
        <authorList>
            <person name="Barrera-Redondo J."/>
            <person name="Sanchez-de la Vega G."/>
            <person name="Aguirre-Liguori J.A."/>
            <person name="Castellanos-Morales G."/>
            <person name="Gutierrez-Guerrero Y.T."/>
            <person name="Aguirre-Dugua X."/>
            <person name="Aguirre-Planter E."/>
            <person name="Tenaillon M.I."/>
            <person name="Lira-Saade R."/>
            <person name="Eguiarte L.E."/>
        </authorList>
    </citation>
    <scope>NUCLEOTIDE SEQUENCE [LARGE SCALE GENOMIC DNA]</scope>
    <source>
        <strain evidence="1">JBR-2021</strain>
    </source>
</reference>
<dbReference type="AlphaFoldDB" id="A0AAV6P0Q7"/>
<organism evidence="1 2">
    <name type="scientific">Cucurbita argyrosperma subsp. sororia</name>
    <dbReference type="NCBI Taxonomy" id="37648"/>
    <lineage>
        <taxon>Eukaryota</taxon>
        <taxon>Viridiplantae</taxon>
        <taxon>Streptophyta</taxon>
        <taxon>Embryophyta</taxon>
        <taxon>Tracheophyta</taxon>
        <taxon>Spermatophyta</taxon>
        <taxon>Magnoliopsida</taxon>
        <taxon>eudicotyledons</taxon>
        <taxon>Gunneridae</taxon>
        <taxon>Pentapetalae</taxon>
        <taxon>rosids</taxon>
        <taxon>fabids</taxon>
        <taxon>Cucurbitales</taxon>
        <taxon>Cucurbitaceae</taxon>
        <taxon>Cucurbiteae</taxon>
        <taxon>Cucurbita</taxon>
    </lineage>
</organism>
<name>A0AAV6P0Q7_9ROSI</name>
<sequence length="86" mass="9755">MMNWCSVHNRWEVSYAVDLPVEEHGSKISSHPVCFSSSRDINNSVCHYSDLHVNPEESDNSAADLMQQDVIVLVNNLQLLVLMNLK</sequence>
<evidence type="ECO:0000313" key="2">
    <source>
        <dbReference type="Proteomes" id="UP000685013"/>
    </source>
</evidence>
<accession>A0AAV6P0Q7</accession>
<proteinExistence type="predicted"/>
<dbReference type="EMBL" id="JAGKQH010000002">
    <property type="protein sequence ID" value="KAG6605409.1"/>
    <property type="molecule type" value="Genomic_DNA"/>
</dbReference>
<dbReference type="Proteomes" id="UP000685013">
    <property type="component" value="Chromosome 2"/>
</dbReference>
<gene>
    <name evidence="1" type="ORF">SDJN03_02726</name>
</gene>
<protein>
    <submittedName>
        <fullName evidence="1">Uncharacterized protein</fullName>
    </submittedName>
</protein>
<evidence type="ECO:0000313" key="1">
    <source>
        <dbReference type="EMBL" id="KAG6605409.1"/>
    </source>
</evidence>
<keyword evidence="2" id="KW-1185">Reference proteome</keyword>
<comment type="caution">
    <text evidence="1">The sequence shown here is derived from an EMBL/GenBank/DDBJ whole genome shotgun (WGS) entry which is preliminary data.</text>
</comment>